<dbReference type="PANTHER" id="PTHR30146:SF153">
    <property type="entry name" value="LACTOSE OPERON REPRESSOR"/>
    <property type="match status" value="1"/>
</dbReference>
<dbReference type="SUPFAM" id="SSF53822">
    <property type="entry name" value="Periplasmic binding protein-like I"/>
    <property type="match status" value="1"/>
</dbReference>
<keyword evidence="3" id="KW-0804">Transcription</keyword>
<dbReference type="EMBL" id="JAMOIL010000012">
    <property type="protein sequence ID" value="MCM0620866.1"/>
    <property type="molecule type" value="Genomic_DNA"/>
</dbReference>
<dbReference type="Gene3D" id="3.40.50.2300">
    <property type="match status" value="2"/>
</dbReference>
<proteinExistence type="predicted"/>
<keyword evidence="1" id="KW-0805">Transcription regulation</keyword>
<dbReference type="SMART" id="SM00354">
    <property type="entry name" value="HTH_LACI"/>
    <property type="match status" value="1"/>
</dbReference>
<dbReference type="RefSeq" id="WP_250827392.1">
    <property type="nucleotide sequence ID" value="NZ_JAMOIL010000012.1"/>
</dbReference>
<dbReference type="Pfam" id="PF13377">
    <property type="entry name" value="Peripla_BP_3"/>
    <property type="match status" value="1"/>
</dbReference>
<dbReference type="GO" id="GO:0003700">
    <property type="term" value="F:DNA-binding transcription factor activity"/>
    <property type="evidence" value="ECO:0007669"/>
    <property type="project" value="TreeGrafter"/>
</dbReference>
<dbReference type="InterPro" id="IPR028082">
    <property type="entry name" value="Peripla_BP_I"/>
</dbReference>
<dbReference type="GO" id="GO:0000976">
    <property type="term" value="F:transcription cis-regulatory region binding"/>
    <property type="evidence" value="ECO:0007669"/>
    <property type="project" value="TreeGrafter"/>
</dbReference>
<dbReference type="PANTHER" id="PTHR30146">
    <property type="entry name" value="LACI-RELATED TRANSCRIPTIONAL REPRESSOR"/>
    <property type="match status" value="1"/>
</dbReference>
<dbReference type="CDD" id="cd06267">
    <property type="entry name" value="PBP1_LacI_sugar_binding-like"/>
    <property type="match status" value="1"/>
</dbReference>
<comment type="caution">
    <text evidence="5">The sequence shown here is derived from an EMBL/GenBank/DDBJ whole genome shotgun (WGS) entry which is preliminary data.</text>
</comment>
<feature type="domain" description="HTH lacI-type" evidence="4">
    <location>
        <begin position="20"/>
        <end position="74"/>
    </location>
</feature>
<dbReference type="SUPFAM" id="SSF47413">
    <property type="entry name" value="lambda repressor-like DNA-binding domains"/>
    <property type="match status" value="1"/>
</dbReference>
<name>A0A9X2D812_9ACTN</name>
<dbReference type="AlphaFoldDB" id="A0A9X2D812"/>
<evidence type="ECO:0000256" key="2">
    <source>
        <dbReference type="ARBA" id="ARBA00023125"/>
    </source>
</evidence>
<evidence type="ECO:0000313" key="5">
    <source>
        <dbReference type="EMBL" id="MCM0620866.1"/>
    </source>
</evidence>
<reference evidence="5" key="1">
    <citation type="submission" date="2022-05" db="EMBL/GenBank/DDBJ databases">
        <authorList>
            <person name="Tuo L."/>
        </authorList>
    </citation>
    <scope>NUCLEOTIDE SEQUENCE</scope>
    <source>
        <strain evidence="5">BSK12Z-4</strain>
    </source>
</reference>
<evidence type="ECO:0000259" key="4">
    <source>
        <dbReference type="PROSITE" id="PS50932"/>
    </source>
</evidence>
<organism evidence="5 6">
    <name type="scientific">Nocardioides bruguierae</name>
    <dbReference type="NCBI Taxonomy" id="2945102"/>
    <lineage>
        <taxon>Bacteria</taxon>
        <taxon>Bacillati</taxon>
        <taxon>Actinomycetota</taxon>
        <taxon>Actinomycetes</taxon>
        <taxon>Propionibacteriales</taxon>
        <taxon>Nocardioidaceae</taxon>
        <taxon>Nocardioides</taxon>
    </lineage>
</organism>
<dbReference type="InterPro" id="IPR010982">
    <property type="entry name" value="Lambda_DNA-bd_dom_sf"/>
</dbReference>
<accession>A0A9X2D812</accession>
<dbReference type="Pfam" id="PF00356">
    <property type="entry name" value="LacI"/>
    <property type="match status" value="1"/>
</dbReference>
<dbReference type="InterPro" id="IPR046335">
    <property type="entry name" value="LacI/GalR-like_sensor"/>
</dbReference>
<evidence type="ECO:0000256" key="1">
    <source>
        <dbReference type="ARBA" id="ARBA00023015"/>
    </source>
</evidence>
<gene>
    <name evidence="5" type="ORF">M8330_11250</name>
</gene>
<sequence>MPDVPPATPEARPRRPARRVTLADVARAADVSPTLVSLVLRDRPGASPATRERVLAAAADLGYRPDLRARSLASLDSQMLGVLFGQEGHFHLELLEALYGAAEQVRWGLALGFSTPTRDEATALTSLQDLRFDALVMLGPQVAEPRLAGQLPLVVLGWEVAHPEVDVVRSDDDAAMSLALEHLHDLGHRRIAHLRGGPGLVAASRAAALARAADRHEDVTLEVVECAGQDQMDGFLAMTEMLADADTLPTAVVAYSDDVAAGALTALNRAGVRVPEQVSLVGHDDSRLAGAEVLGITTLRQDPRTLADLAVRRLVARAGGEDVGERVQLVAPTLVQRRTTGPAPA</sequence>
<dbReference type="Proteomes" id="UP001139485">
    <property type="component" value="Unassembled WGS sequence"/>
</dbReference>
<dbReference type="InterPro" id="IPR000843">
    <property type="entry name" value="HTH_LacI"/>
</dbReference>
<evidence type="ECO:0000256" key="3">
    <source>
        <dbReference type="ARBA" id="ARBA00023163"/>
    </source>
</evidence>
<dbReference type="PROSITE" id="PS50932">
    <property type="entry name" value="HTH_LACI_2"/>
    <property type="match status" value="1"/>
</dbReference>
<keyword evidence="2" id="KW-0238">DNA-binding</keyword>
<dbReference type="CDD" id="cd01392">
    <property type="entry name" value="HTH_LacI"/>
    <property type="match status" value="1"/>
</dbReference>
<keyword evidence="6" id="KW-1185">Reference proteome</keyword>
<dbReference type="Gene3D" id="1.10.260.40">
    <property type="entry name" value="lambda repressor-like DNA-binding domains"/>
    <property type="match status" value="1"/>
</dbReference>
<protein>
    <submittedName>
        <fullName evidence="5">LacI family transcriptional regulator</fullName>
    </submittedName>
</protein>
<evidence type="ECO:0000313" key="6">
    <source>
        <dbReference type="Proteomes" id="UP001139485"/>
    </source>
</evidence>